<proteinExistence type="predicted"/>
<name>A0A0F9SNW6_9ZZZZ</name>
<accession>A0A0F9SNW6</accession>
<gene>
    <name evidence="1" type="ORF">LCGC14_0448550</name>
</gene>
<reference evidence="1" key="1">
    <citation type="journal article" date="2015" name="Nature">
        <title>Complex archaea that bridge the gap between prokaryotes and eukaryotes.</title>
        <authorList>
            <person name="Spang A."/>
            <person name="Saw J.H."/>
            <person name="Jorgensen S.L."/>
            <person name="Zaremba-Niedzwiedzka K."/>
            <person name="Martijn J."/>
            <person name="Lind A.E."/>
            <person name="van Eijk R."/>
            <person name="Schleper C."/>
            <person name="Guy L."/>
            <person name="Ettema T.J."/>
        </authorList>
    </citation>
    <scope>NUCLEOTIDE SEQUENCE</scope>
</reference>
<dbReference type="AlphaFoldDB" id="A0A0F9SNW6"/>
<evidence type="ECO:0000313" key="1">
    <source>
        <dbReference type="EMBL" id="KKN68664.1"/>
    </source>
</evidence>
<organism evidence="1">
    <name type="scientific">marine sediment metagenome</name>
    <dbReference type="NCBI Taxonomy" id="412755"/>
    <lineage>
        <taxon>unclassified sequences</taxon>
        <taxon>metagenomes</taxon>
        <taxon>ecological metagenomes</taxon>
    </lineage>
</organism>
<protein>
    <submittedName>
        <fullName evidence="1">Uncharacterized protein</fullName>
    </submittedName>
</protein>
<sequence length="136" mass="13339">MATGETNAPSTTLPAATALAAAAVAGDGQFCAVSIDTAGRAKLGDGSAGTPETLIGILQNKPKAIGQAANIQTLGVSKGRADAAFSIGDDLSAKSDGKLATAVATDIAIAVALEAATAEDEVVSVFIHAPYEVVTQ</sequence>
<dbReference type="EMBL" id="LAZR01000442">
    <property type="protein sequence ID" value="KKN68664.1"/>
    <property type="molecule type" value="Genomic_DNA"/>
</dbReference>
<comment type="caution">
    <text evidence="1">The sequence shown here is derived from an EMBL/GenBank/DDBJ whole genome shotgun (WGS) entry which is preliminary data.</text>
</comment>